<dbReference type="EMBL" id="OB660321">
    <property type="protein sequence ID" value="CAD7224167.1"/>
    <property type="molecule type" value="Genomic_DNA"/>
</dbReference>
<evidence type="ECO:0000256" key="1">
    <source>
        <dbReference type="SAM" id="MobiDB-lite"/>
    </source>
</evidence>
<protein>
    <submittedName>
        <fullName evidence="2">Uncharacterized protein</fullName>
    </submittedName>
</protein>
<proteinExistence type="predicted"/>
<name>A0A7R8ZL85_9CRUS</name>
<organism evidence="2">
    <name type="scientific">Cyprideis torosa</name>
    <dbReference type="NCBI Taxonomy" id="163714"/>
    <lineage>
        <taxon>Eukaryota</taxon>
        <taxon>Metazoa</taxon>
        <taxon>Ecdysozoa</taxon>
        <taxon>Arthropoda</taxon>
        <taxon>Crustacea</taxon>
        <taxon>Oligostraca</taxon>
        <taxon>Ostracoda</taxon>
        <taxon>Podocopa</taxon>
        <taxon>Podocopida</taxon>
        <taxon>Cytherocopina</taxon>
        <taxon>Cytheroidea</taxon>
        <taxon>Cytherideidae</taxon>
        <taxon>Cyprideis</taxon>
    </lineage>
</organism>
<sequence>MFWRWWWKRKFTKFMTSMFGKQYETTKERRYLGPLHDVGRKTVKSIKAVKRPKESEYKTENLRKKSSKEREAWKTSAELKREENPFPLPSRPKKGRVFCVTCVGRTMHRLSPSPPSYIDNEAGMRKQKRARSFISSEGVPGGQSISSLRRADYGPPHSITQEGNINLKTRTKTFSLRSDTFSLFPSGKQLSQLKLLV</sequence>
<feature type="region of interest" description="Disordered" evidence="1">
    <location>
        <begin position="50"/>
        <end position="90"/>
    </location>
</feature>
<feature type="region of interest" description="Disordered" evidence="1">
    <location>
        <begin position="132"/>
        <end position="161"/>
    </location>
</feature>
<accession>A0A7R8ZL85</accession>
<reference evidence="2" key="1">
    <citation type="submission" date="2020-11" db="EMBL/GenBank/DDBJ databases">
        <authorList>
            <person name="Tran Van P."/>
        </authorList>
    </citation>
    <scope>NUCLEOTIDE SEQUENCE</scope>
</reference>
<dbReference type="AlphaFoldDB" id="A0A7R8ZL85"/>
<gene>
    <name evidence="2" type="ORF">CTOB1V02_LOCUS2137</name>
</gene>
<evidence type="ECO:0000313" key="2">
    <source>
        <dbReference type="EMBL" id="CAD7224167.1"/>
    </source>
</evidence>
<feature type="compositionally biased region" description="Basic and acidic residues" evidence="1">
    <location>
        <begin position="51"/>
        <end position="84"/>
    </location>
</feature>